<comment type="caution">
    <text evidence="2">The sequence shown here is derived from an EMBL/GenBank/DDBJ whole genome shotgun (WGS) entry which is preliminary data.</text>
</comment>
<accession>A0A645GI86</accession>
<organism evidence="2">
    <name type="scientific">bioreactor metagenome</name>
    <dbReference type="NCBI Taxonomy" id="1076179"/>
    <lineage>
        <taxon>unclassified sequences</taxon>
        <taxon>metagenomes</taxon>
        <taxon>ecological metagenomes</taxon>
    </lineage>
</organism>
<reference evidence="2" key="1">
    <citation type="submission" date="2019-08" db="EMBL/GenBank/DDBJ databases">
        <authorList>
            <person name="Kucharzyk K."/>
            <person name="Murdoch R.W."/>
            <person name="Higgins S."/>
            <person name="Loffler F."/>
        </authorList>
    </citation>
    <scope>NUCLEOTIDE SEQUENCE</scope>
</reference>
<feature type="region of interest" description="Disordered" evidence="1">
    <location>
        <begin position="1"/>
        <end position="29"/>
    </location>
</feature>
<name>A0A645GI86_9ZZZZ</name>
<dbReference type="AlphaFoldDB" id="A0A645GI86"/>
<feature type="compositionally biased region" description="Basic and acidic residues" evidence="1">
    <location>
        <begin position="10"/>
        <end position="25"/>
    </location>
</feature>
<dbReference type="EMBL" id="VSSQ01074958">
    <property type="protein sequence ID" value="MPN25692.1"/>
    <property type="molecule type" value="Genomic_DNA"/>
</dbReference>
<gene>
    <name evidence="2" type="ORF">SDC9_173106</name>
</gene>
<protein>
    <submittedName>
        <fullName evidence="2">Uncharacterized protein</fullName>
    </submittedName>
</protein>
<sequence>MGASSLSSKVRTDGTRGVGEGERDGVGAGERAVSATGVLAGAISARNGSATSKNKMQSAITPMRAMIAAIRISILCFGCFVCSVIEQPPFHTQWYYITIE</sequence>
<evidence type="ECO:0000313" key="2">
    <source>
        <dbReference type="EMBL" id="MPN25692.1"/>
    </source>
</evidence>
<proteinExistence type="predicted"/>
<evidence type="ECO:0000256" key="1">
    <source>
        <dbReference type="SAM" id="MobiDB-lite"/>
    </source>
</evidence>